<keyword evidence="1" id="KW-0479">Metal-binding</keyword>
<reference evidence="6 7" key="1">
    <citation type="submission" date="2024-07" db="EMBL/GenBank/DDBJ databases">
        <title>Section-level genome sequencing and comparative genomics of Aspergillus sections Usti and Cavernicolus.</title>
        <authorList>
            <consortium name="Lawrence Berkeley National Laboratory"/>
            <person name="Nybo J.L."/>
            <person name="Vesth T.C."/>
            <person name="Theobald S."/>
            <person name="Frisvad J.C."/>
            <person name="Larsen T.O."/>
            <person name="Kjaerboelling I."/>
            <person name="Rothschild-Mancinelli K."/>
            <person name="Lyhne E.K."/>
            <person name="Kogle M.E."/>
            <person name="Barry K."/>
            <person name="Clum A."/>
            <person name="Na H."/>
            <person name="Ledsgaard L."/>
            <person name="Lin J."/>
            <person name="Lipzen A."/>
            <person name="Kuo A."/>
            <person name="Riley R."/>
            <person name="Mondo S."/>
            <person name="Labutti K."/>
            <person name="Haridas S."/>
            <person name="Pangalinan J."/>
            <person name="Salamov A.A."/>
            <person name="Simmons B.A."/>
            <person name="Magnuson J.K."/>
            <person name="Chen J."/>
            <person name="Drula E."/>
            <person name="Henrissat B."/>
            <person name="Wiebenga A."/>
            <person name="Lubbers R.J."/>
            <person name="Gomes A.C."/>
            <person name="Macurrencykelacurrency M.R."/>
            <person name="Stajich J."/>
            <person name="Grigoriev I.V."/>
            <person name="Mortensen U.H."/>
            <person name="De Vries R.P."/>
            <person name="Baker S.E."/>
            <person name="Andersen M.R."/>
        </authorList>
    </citation>
    <scope>NUCLEOTIDE SEQUENCE [LARGE SCALE GENOMIC DNA]</scope>
    <source>
        <strain evidence="6 7">CBS 449.75</strain>
    </source>
</reference>
<evidence type="ECO:0000259" key="5">
    <source>
        <dbReference type="SMART" id="SM00438"/>
    </source>
</evidence>
<keyword evidence="4" id="KW-0862">Zinc</keyword>
<gene>
    <name evidence="6" type="ORF">BJX67DRAFT_344501</name>
</gene>
<dbReference type="SMART" id="SM00438">
    <property type="entry name" value="ZnF_NFX"/>
    <property type="match status" value="4"/>
</dbReference>
<feature type="domain" description="NF-X1-type" evidence="5">
    <location>
        <begin position="42"/>
        <end position="66"/>
    </location>
</feature>
<dbReference type="GeneID" id="98143338"/>
<feature type="domain" description="NF-X1-type" evidence="5">
    <location>
        <begin position="75"/>
        <end position="94"/>
    </location>
</feature>
<evidence type="ECO:0000256" key="3">
    <source>
        <dbReference type="ARBA" id="ARBA00022771"/>
    </source>
</evidence>
<feature type="domain" description="NF-X1-type" evidence="5">
    <location>
        <begin position="153"/>
        <end position="173"/>
    </location>
</feature>
<dbReference type="Proteomes" id="UP001610432">
    <property type="component" value="Unassembled WGS sequence"/>
</dbReference>
<dbReference type="InterPro" id="IPR000967">
    <property type="entry name" value="Znf_NFX1"/>
</dbReference>
<feature type="domain" description="NF-X1-type" evidence="5">
    <location>
        <begin position="13"/>
        <end position="38"/>
    </location>
</feature>
<comment type="caution">
    <text evidence="6">The sequence shown here is derived from an EMBL/GenBank/DDBJ whole genome shotgun (WGS) entry which is preliminary data.</text>
</comment>
<dbReference type="EMBL" id="JBFXLQ010000005">
    <property type="protein sequence ID" value="KAL2870752.1"/>
    <property type="molecule type" value="Genomic_DNA"/>
</dbReference>
<accession>A0ABR4M2A4</accession>
<organism evidence="6 7">
    <name type="scientific">Aspergillus lucknowensis</name>
    <dbReference type="NCBI Taxonomy" id="176173"/>
    <lineage>
        <taxon>Eukaryota</taxon>
        <taxon>Fungi</taxon>
        <taxon>Dikarya</taxon>
        <taxon>Ascomycota</taxon>
        <taxon>Pezizomycotina</taxon>
        <taxon>Eurotiomycetes</taxon>
        <taxon>Eurotiomycetidae</taxon>
        <taxon>Eurotiales</taxon>
        <taxon>Aspergillaceae</taxon>
        <taxon>Aspergillus</taxon>
        <taxon>Aspergillus subgen. Nidulantes</taxon>
    </lineage>
</organism>
<evidence type="ECO:0000313" key="6">
    <source>
        <dbReference type="EMBL" id="KAL2870752.1"/>
    </source>
</evidence>
<keyword evidence="7" id="KW-1185">Reference proteome</keyword>
<dbReference type="RefSeq" id="XP_070889731.1">
    <property type="nucleotide sequence ID" value="XM_071028266.1"/>
</dbReference>
<evidence type="ECO:0000256" key="4">
    <source>
        <dbReference type="ARBA" id="ARBA00022833"/>
    </source>
</evidence>
<evidence type="ECO:0000256" key="1">
    <source>
        <dbReference type="ARBA" id="ARBA00022723"/>
    </source>
</evidence>
<name>A0ABR4M2A4_9EURO</name>
<proteinExistence type="predicted"/>
<evidence type="ECO:0000256" key="2">
    <source>
        <dbReference type="ARBA" id="ARBA00022737"/>
    </source>
</evidence>
<keyword evidence="3" id="KW-0863">Zinc-finger</keyword>
<protein>
    <recommendedName>
        <fullName evidence="5">NF-X1-type domain-containing protein</fullName>
    </recommendedName>
</protein>
<sequence>MPKASGNPNNAGCAHEVIEFCHSDVSISSYRCKSPCGAELQCGHTCKRKCFECNRGGTIGHGSCQQQCGRNYSTCTHVCTSLCHGTNPCPPCQAVCKVRCNHSKCTRKCWEPCVPCAEERCPSSCPHSVCTMPCAAPCNHVPCSLRCEKYLPCGHRCPSVCGEDCPSISLCQTCSTENIQNHPVDFILGQKYKDLNLGKYPCIFPRCGHFLTMESMDAQMDIGKYYELDDEGKPKAIKDSAQPFRMEDIKACVLCRGLLRDISRYGRPVRQGLLDESTKKLILYLNREYMPLAQNTARNIQLLQD</sequence>
<evidence type="ECO:0000313" key="7">
    <source>
        <dbReference type="Proteomes" id="UP001610432"/>
    </source>
</evidence>
<keyword evidence="2" id="KW-0677">Repeat</keyword>